<dbReference type="EMBL" id="CP107567">
    <property type="protein sequence ID" value="UYQ60178.1"/>
    <property type="molecule type" value="Genomic_DNA"/>
</dbReference>
<evidence type="ECO:0008006" key="4">
    <source>
        <dbReference type="Google" id="ProtNLM"/>
    </source>
</evidence>
<sequence>MARLGTGAAFLTLASGALAFAVMGEQARALRFLLGIVLLLAVTRLVVPGPYEAAFSVTVALSLWCDTGQWYRTVPHLDTAVHFLLSGTGCVIVFFALLRLGGPAVRAGAVSAPRWVLTLWVAWIGLATAAVWELYEWVVEELAPRSMRVGYDDTIADLAAGLAGCLLAGAVLAYATHGRLPRDE</sequence>
<protein>
    <recommendedName>
        <fullName evidence="4">DUF2238 domain-containing protein</fullName>
    </recommendedName>
</protein>
<keyword evidence="1" id="KW-1133">Transmembrane helix</keyword>
<name>A0ABY6HZP4_STRPE</name>
<feature type="transmembrane region" description="Helical" evidence="1">
    <location>
        <begin position="155"/>
        <end position="175"/>
    </location>
</feature>
<dbReference type="RefSeq" id="WP_264241326.1">
    <property type="nucleotide sequence ID" value="NZ_CP107567.1"/>
</dbReference>
<keyword evidence="1" id="KW-0812">Transmembrane</keyword>
<evidence type="ECO:0000313" key="3">
    <source>
        <dbReference type="Proteomes" id="UP001163878"/>
    </source>
</evidence>
<feature type="transmembrane region" description="Helical" evidence="1">
    <location>
        <begin position="83"/>
        <end position="102"/>
    </location>
</feature>
<keyword evidence="3" id="KW-1185">Reference proteome</keyword>
<gene>
    <name evidence="2" type="ORF">OGH68_00930</name>
</gene>
<evidence type="ECO:0000313" key="2">
    <source>
        <dbReference type="EMBL" id="UYQ60178.1"/>
    </source>
</evidence>
<keyword evidence="1" id="KW-0472">Membrane</keyword>
<organism evidence="2 3">
    <name type="scientific">Streptomyces peucetius</name>
    <dbReference type="NCBI Taxonomy" id="1950"/>
    <lineage>
        <taxon>Bacteria</taxon>
        <taxon>Bacillati</taxon>
        <taxon>Actinomycetota</taxon>
        <taxon>Actinomycetes</taxon>
        <taxon>Kitasatosporales</taxon>
        <taxon>Streptomycetaceae</taxon>
        <taxon>Streptomyces</taxon>
    </lineage>
</organism>
<evidence type="ECO:0000256" key="1">
    <source>
        <dbReference type="SAM" id="Phobius"/>
    </source>
</evidence>
<feature type="transmembrane region" description="Helical" evidence="1">
    <location>
        <begin position="114"/>
        <end position="135"/>
    </location>
</feature>
<reference evidence="2" key="1">
    <citation type="submission" date="2022-10" db="EMBL/GenBank/DDBJ databases">
        <title>Cytochrome P450 Catalyzes Benzene Ring Formation in the Biosynthesis of Trialkyl-Substituted Aromatic Polyketides.</title>
        <authorList>
            <person name="Zhao E."/>
            <person name="Ge H."/>
        </authorList>
    </citation>
    <scope>NUCLEOTIDE SEQUENCE</scope>
    <source>
        <strain evidence="2">NA0869</strain>
    </source>
</reference>
<feature type="transmembrane region" description="Helical" evidence="1">
    <location>
        <begin position="29"/>
        <end position="47"/>
    </location>
</feature>
<dbReference type="Proteomes" id="UP001163878">
    <property type="component" value="Chromosome"/>
</dbReference>
<dbReference type="InterPro" id="IPR014509">
    <property type="entry name" value="YjdF-like"/>
</dbReference>
<proteinExistence type="predicted"/>
<accession>A0ABY6HZP4</accession>
<dbReference type="Pfam" id="PF09997">
    <property type="entry name" value="DUF2238"/>
    <property type="match status" value="1"/>
</dbReference>